<dbReference type="PANTHER" id="PTHR28008">
    <property type="entry name" value="DOMAIN PROTEIN, PUTATIVE (AFU_ORTHOLOGUE AFUA_3G10980)-RELATED"/>
    <property type="match status" value="1"/>
</dbReference>
<dbReference type="EMBL" id="AP026867">
    <property type="protein sequence ID" value="BDS09371.1"/>
    <property type="molecule type" value="Genomic_DNA"/>
</dbReference>
<dbReference type="PANTHER" id="PTHR28008:SF1">
    <property type="entry name" value="DOMAIN PROTEIN, PUTATIVE (AFU_ORTHOLOGUE AFUA_3G10980)-RELATED"/>
    <property type="match status" value="1"/>
</dbReference>
<feature type="domain" description="VanZ-like" evidence="2">
    <location>
        <begin position="41"/>
        <end position="120"/>
    </location>
</feature>
<feature type="transmembrane region" description="Helical" evidence="1">
    <location>
        <begin position="42"/>
        <end position="59"/>
    </location>
</feature>
<protein>
    <submittedName>
        <fullName evidence="3">VanZ family protein</fullName>
    </submittedName>
</protein>
<evidence type="ECO:0000313" key="4">
    <source>
        <dbReference type="Proteomes" id="UP001060919"/>
    </source>
</evidence>
<keyword evidence="4" id="KW-1185">Reference proteome</keyword>
<reference evidence="3" key="1">
    <citation type="submission" date="2022-09" db="EMBL/GenBank/DDBJ databases">
        <title>Aureispira anguillicida sp. nov., isolated from Leptocephalus of Japanese eel Anguilla japonica.</title>
        <authorList>
            <person name="Yuasa K."/>
            <person name="Mekata T."/>
            <person name="Ikunari K."/>
        </authorList>
    </citation>
    <scope>NUCLEOTIDE SEQUENCE</scope>
    <source>
        <strain evidence="3">EL160426</strain>
    </source>
</reference>
<dbReference type="KEGG" id="aup:AsAng_0000690"/>
<accession>A0A915VJY6</accession>
<feature type="transmembrane region" description="Helical" evidence="1">
    <location>
        <begin position="71"/>
        <end position="93"/>
    </location>
</feature>
<keyword evidence="1" id="KW-0812">Transmembrane</keyword>
<proteinExistence type="predicted"/>
<gene>
    <name evidence="3" type="ORF">AsAng_0000690</name>
</gene>
<keyword evidence="1" id="KW-0472">Membrane</keyword>
<feature type="transmembrane region" description="Helical" evidence="1">
    <location>
        <begin position="105"/>
        <end position="128"/>
    </location>
</feature>
<dbReference type="RefSeq" id="WP_264790771.1">
    <property type="nucleotide sequence ID" value="NZ_AP026867.1"/>
</dbReference>
<sequence>MLNWYKTKYFVPAIIWAILIWSLSTTSNLPPVPWNFLSADKVGHLFFYAVETLLLIGALSKSLGWTKGGNWAWILCCMIIAGFYGIVLEFVQATIPDRSFDYADMLANFAGTLVAAIFYYCTATKFFIQKTSAL</sequence>
<keyword evidence="1" id="KW-1133">Transmembrane helix</keyword>
<evidence type="ECO:0000256" key="1">
    <source>
        <dbReference type="SAM" id="Phobius"/>
    </source>
</evidence>
<evidence type="ECO:0000313" key="3">
    <source>
        <dbReference type="EMBL" id="BDS09371.1"/>
    </source>
</evidence>
<dbReference type="Pfam" id="PF04892">
    <property type="entry name" value="VanZ"/>
    <property type="match status" value="1"/>
</dbReference>
<evidence type="ECO:0000259" key="2">
    <source>
        <dbReference type="Pfam" id="PF04892"/>
    </source>
</evidence>
<dbReference type="NCBIfam" id="NF037970">
    <property type="entry name" value="vanZ_1"/>
    <property type="match status" value="1"/>
</dbReference>
<dbReference type="Proteomes" id="UP001060919">
    <property type="component" value="Chromosome"/>
</dbReference>
<dbReference type="InterPro" id="IPR006976">
    <property type="entry name" value="VanZ-like"/>
</dbReference>
<organism evidence="3 4">
    <name type="scientific">Aureispira anguillae</name>
    <dbReference type="NCBI Taxonomy" id="2864201"/>
    <lineage>
        <taxon>Bacteria</taxon>
        <taxon>Pseudomonadati</taxon>
        <taxon>Bacteroidota</taxon>
        <taxon>Saprospiria</taxon>
        <taxon>Saprospirales</taxon>
        <taxon>Saprospiraceae</taxon>
        <taxon>Aureispira</taxon>
    </lineage>
</organism>
<dbReference type="AlphaFoldDB" id="A0A915VJY6"/>
<name>A0A915VJY6_9BACT</name>